<dbReference type="Proteomes" id="UP000827986">
    <property type="component" value="Unassembled WGS sequence"/>
</dbReference>
<dbReference type="EMBL" id="JAHDVG010000474">
    <property type="protein sequence ID" value="KAH1177987.1"/>
    <property type="molecule type" value="Genomic_DNA"/>
</dbReference>
<proteinExistence type="predicted"/>
<dbReference type="AlphaFoldDB" id="A0A9D4AVK7"/>
<feature type="non-terminal residue" evidence="2">
    <location>
        <position position="59"/>
    </location>
</feature>
<gene>
    <name evidence="2" type="ORF">KIL84_011689</name>
</gene>
<keyword evidence="3" id="KW-1185">Reference proteome</keyword>
<reference evidence="2" key="1">
    <citation type="submission" date="2021-09" db="EMBL/GenBank/DDBJ databases">
        <title>The genome of Mauremys mutica provides insights into the evolution of semi-aquatic lifestyle.</title>
        <authorList>
            <person name="Gong S."/>
            <person name="Gao Y."/>
        </authorList>
    </citation>
    <scope>NUCLEOTIDE SEQUENCE</scope>
    <source>
        <strain evidence="2">MM-2020</strain>
        <tissue evidence="2">Muscle</tissue>
    </source>
</reference>
<feature type="region of interest" description="Disordered" evidence="1">
    <location>
        <begin position="16"/>
        <end position="59"/>
    </location>
</feature>
<protein>
    <submittedName>
        <fullName evidence="2">Uncharacterized protein</fullName>
    </submittedName>
</protein>
<name>A0A9D4AVK7_9SAUR</name>
<accession>A0A9D4AVK7</accession>
<comment type="caution">
    <text evidence="2">The sequence shown here is derived from an EMBL/GenBank/DDBJ whole genome shotgun (WGS) entry which is preliminary data.</text>
</comment>
<sequence length="59" mass="6481">MESGGFCLIRDEVSPIRPGSLTWPRRGGEPPWPGPGLRGGGRWRRKPDAGLESEPLAER</sequence>
<evidence type="ECO:0000256" key="1">
    <source>
        <dbReference type="SAM" id="MobiDB-lite"/>
    </source>
</evidence>
<evidence type="ECO:0000313" key="2">
    <source>
        <dbReference type="EMBL" id="KAH1177987.1"/>
    </source>
</evidence>
<organism evidence="2 3">
    <name type="scientific">Mauremys mutica</name>
    <name type="common">yellowpond turtle</name>
    <dbReference type="NCBI Taxonomy" id="74926"/>
    <lineage>
        <taxon>Eukaryota</taxon>
        <taxon>Metazoa</taxon>
        <taxon>Chordata</taxon>
        <taxon>Craniata</taxon>
        <taxon>Vertebrata</taxon>
        <taxon>Euteleostomi</taxon>
        <taxon>Archelosauria</taxon>
        <taxon>Testudinata</taxon>
        <taxon>Testudines</taxon>
        <taxon>Cryptodira</taxon>
        <taxon>Durocryptodira</taxon>
        <taxon>Testudinoidea</taxon>
        <taxon>Geoemydidae</taxon>
        <taxon>Geoemydinae</taxon>
        <taxon>Mauremys</taxon>
    </lineage>
</organism>
<evidence type="ECO:0000313" key="3">
    <source>
        <dbReference type="Proteomes" id="UP000827986"/>
    </source>
</evidence>